<keyword evidence="2" id="KW-1185">Reference proteome</keyword>
<dbReference type="Proteomes" id="UP000805649">
    <property type="component" value="Unassembled WGS sequence"/>
</dbReference>
<comment type="caution">
    <text evidence="1">The sequence shown here is derived from an EMBL/GenBank/DDBJ whole genome shotgun (WGS) entry which is preliminary data.</text>
</comment>
<organism evidence="1 2">
    <name type="scientific">Colletotrichum truncatum</name>
    <name type="common">Anthracnose fungus</name>
    <name type="synonym">Colletotrichum capsici</name>
    <dbReference type="NCBI Taxonomy" id="5467"/>
    <lineage>
        <taxon>Eukaryota</taxon>
        <taxon>Fungi</taxon>
        <taxon>Dikarya</taxon>
        <taxon>Ascomycota</taxon>
        <taxon>Pezizomycotina</taxon>
        <taxon>Sordariomycetes</taxon>
        <taxon>Hypocreomycetidae</taxon>
        <taxon>Glomerellales</taxon>
        <taxon>Glomerellaceae</taxon>
        <taxon>Colletotrichum</taxon>
        <taxon>Colletotrichum truncatum species complex</taxon>
    </lineage>
</organism>
<name>A0ACC3ZDH8_COLTU</name>
<evidence type="ECO:0000313" key="2">
    <source>
        <dbReference type="Proteomes" id="UP000805649"/>
    </source>
</evidence>
<accession>A0ACC3ZDH8</accession>
<gene>
    <name evidence="1" type="ORF">CTRU02_204838</name>
</gene>
<dbReference type="EMBL" id="VUJX02000002">
    <property type="protein sequence ID" value="KAL0942075.1"/>
    <property type="molecule type" value="Genomic_DNA"/>
</dbReference>
<evidence type="ECO:0000313" key="1">
    <source>
        <dbReference type="EMBL" id="KAL0942075.1"/>
    </source>
</evidence>
<protein>
    <submittedName>
        <fullName evidence="1">Hc-toxin synthetase</fullName>
    </submittedName>
</protein>
<reference evidence="1 2" key="1">
    <citation type="journal article" date="2020" name="Phytopathology">
        <title>Genome Sequence Resources of Colletotrichum truncatum, C. plurivorum, C. musicola, and C. sojae: Four Species Pathogenic to Soybean (Glycine max).</title>
        <authorList>
            <person name="Rogerio F."/>
            <person name="Boufleur T.R."/>
            <person name="Ciampi-Guillardi M."/>
            <person name="Sukno S.A."/>
            <person name="Thon M.R."/>
            <person name="Massola Junior N.S."/>
            <person name="Baroncelli R."/>
        </authorList>
    </citation>
    <scope>NUCLEOTIDE SEQUENCE [LARGE SCALE GENOMIC DNA]</scope>
    <source>
        <strain evidence="1 2">CMES1059</strain>
    </source>
</reference>
<proteinExistence type="predicted"/>
<sequence>MQDSAGAFLDCIPVRVNTTGFAVSASYTGMEPMVQQLAQQVQKQHIAGLSDHTVGLSHLVRSGCIRWKQERFSSVVQYQNLPASDATAVSSIQYGPLEGTSIEINGRSGAYADVWVTASPTDAKTIELELHG</sequence>